<name>A0A378XHD7_9BURK</name>
<dbReference type="RefSeq" id="WP_018573443.1">
    <property type="nucleotide sequence ID" value="NZ_CP065725.1"/>
</dbReference>
<evidence type="ECO:0000313" key="6">
    <source>
        <dbReference type="Proteomes" id="UP000594903"/>
    </source>
</evidence>
<dbReference type="EMBL" id="CP065725">
    <property type="protein sequence ID" value="QPT39855.1"/>
    <property type="molecule type" value="Genomic_DNA"/>
</dbReference>
<keyword evidence="6" id="KW-1185">Reference proteome</keyword>
<feature type="region of interest" description="Disordered" evidence="1">
    <location>
        <begin position="76"/>
        <end position="121"/>
    </location>
</feature>
<feature type="chain" id="PRO_5017062238" evidence="2">
    <location>
        <begin position="21"/>
        <end position="121"/>
    </location>
</feature>
<proteinExistence type="predicted"/>
<feature type="compositionally biased region" description="Low complexity" evidence="1">
    <location>
        <begin position="91"/>
        <end position="112"/>
    </location>
</feature>
<sequence>MKKALLLGLSVMMVSGVAVAQEEGPDHRSAWAKSQDMYVEPTLRITETVIPVTPEQAAQQNLSTRQVEVGTVSGQSRTTVIGPDGQAVQQTTAPASTLPAPAAEPAATGGAPVQDLSRPIQ</sequence>
<reference evidence="3 6" key="2">
    <citation type="submission" date="2020-12" db="EMBL/GenBank/DDBJ databases">
        <title>FDA dAtabase for Regulatory Grade micrObial Sequences (FDA-ARGOS): Supporting development and validation of Infectious Disease Dx tests.</title>
        <authorList>
            <person name="Sproer C."/>
            <person name="Gronow S."/>
            <person name="Severitt S."/>
            <person name="Schroder I."/>
            <person name="Tallon L."/>
            <person name="Sadzewicz L."/>
            <person name="Zhao X."/>
            <person name="Boylan J."/>
            <person name="Ott S."/>
            <person name="Bowen H."/>
            <person name="Vavikolanu K."/>
            <person name="Mehta A."/>
            <person name="Aluvathingal J."/>
            <person name="Nadendla S."/>
            <person name="Lowell S."/>
            <person name="Myers T."/>
            <person name="Yan Y."/>
            <person name="Sichtig H."/>
        </authorList>
    </citation>
    <scope>NUCLEOTIDE SEQUENCE [LARGE SCALE GENOMIC DNA]</scope>
    <source>
        <strain evidence="3 6">FDAARGOS_872</strain>
    </source>
</reference>
<feature type="signal peptide" evidence="2">
    <location>
        <begin position="1"/>
        <end position="20"/>
    </location>
</feature>
<evidence type="ECO:0000313" key="4">
    <source>
        <dbReference type="EMBL" id="SUA57790.1"/>
    </source>
</evidence>
<reference evidence="4 5" key="1">
    <citation type="submission" date="2018-06" db="EMBL/GenBank/DDBJ databases">
        <authorList>
            <consortium name="Pathogen Informatics"/>
            <person name="Doyle S."/>
        </authorList>
    </citation>
    <scope>NUCLEOTIDE SEQUENCE [LARGE SCALE GENOMIC DNA]</scope>
    <source>
        <strain evidence="4 5">NCTC11997</strain>
    </source>
</reference>
<dbReference type="EMBL" id="UGSB01000001">
    <property type="protein sequence ID" value="SUA57790.1"/>
    <property type="molecule type" value="Genomic_DNA"/>
</dbReference>
<protein>
    <submittedName>
        <fullName evidence="4">Uncharacterized protein</fullName>
    </submittedName>
</protein>
<keyword evidence="2" id="KW-0732">Signal</keyword>
<accession>A0A378XHD7</accession>
<dbReference type="Proteomes" id="UP000594903">
    <property type="component" value="Chromosome"/>
</dbReference>
<dbReference type="OrthoDB" id="8690402at2"/>
<dbReference type="Proteomes" id="UP000254603">
    <property type="component" value="Unassembled WGS sequence"/>
</dbReference>
<evidence type="ECO:0000256" key="2">
    <source>
        <dbReference type="SAM" id="SignalP"/>
    </source>
</evidence>
<evidence type="ECO:0000313" key="3">
    <source>
        <dbReference type="EMBL" id="QPT39855.1"/>
    </source>
</evidence>
<organism evidence="4 5">
    <name type="scientific">Oligella ureolytica</name>
    <dbReference type="NCBI Taxonomy" id="90244"/>
    <lineage>
        <taxon>Bacteria</taxon>
        <taxon>Pseudomonadati</taxon>
        <taxon>Pseudomonadota</taxon>
        <taxon>Betaproteobacteria</taxon>
        <taxon>Burkholderiales</taxon>
        <taxon>Alcaligenaceae</taxon>
        <taxon>Oligella</taxon>
    </lineage>
</organism>
<dbReference type="AlphaFoldDB" id="A0A378XHD7"/>
<evidence type="ECO:0000313" key="5">
    <source>
        <dbReference type="Proteomes" id="UP000254603"/>
    </source>
</evidence>
<evidence type="ECO:0000256" key="1">
    <source>
        <dbReference type="SAM" id="MobiDB-lite"/>
    </source>
</evidence>
<gene>
    <name evidence="3" type="ORF">I6G29_12185</name>
    <name evidence="4" type="ORF">NCTC11997_02511</name>
</gene>
<dbReference type="STRING" id="1122619.GCA_000373745_00263"/>